<protein>
    <recommendedName>
        <fullName evidence="1">Cytochrome b558/566 subunit B</fullName>
    </recommendedName>
</protein>
<dbReference type="NCBIfam" id="TIGR03155">
    <property type="entry name" value="sulfolob_CbsB"/>
    <property type="match status" value="1"/>
</dbReference>
<proteinExistence type="predicted"/>
<reference evidence="3 4" key="1">
    <citation type="journal article" date="2011" name="J. Bacteriol.">
        <title>Complete genome sequence of Metallosphaera cuprina, a metal sulfide-oxidizing archaeon from a hot spring.</title>
        <authorList>
            <person name="Liu L.J."/>
            <person name="You X.Y."/>
            <person name="Zheng H."/>
            <person name="Wang S."/>
            <person name="Jiang C.Y."/>
            <person name="Liu S.J."/>
        </authorList>
    </citation>
    <scope>NUCLEOTIDE SEQUENCE [LARGE SCALE GENOMIC DNA]</scope>
    <source>
        <strain evidence="3 4">Ar-4</strain>
    </source>
</reference>
<organism evidence="3 4">
    <name type="scientific">Metallosphaera cuprina (strain Ar-4)</name>
    <dbReference type="NCBI Taxonomy" id="1006006"/>
    <lineage>
        <taxon>Archaea</taxon>
        <taxon>Thermoproteota</taxon>
        <taxon>Thermoprotei</taxon>
        <taxon>Sulfolobales</taxon>
        <taxon>Sulfolobaceae</taxon>
        <taxon>Metallosphaera</taxon>
    </lineage>
</organism>
<feature type="transmembrane region" description="Helical" evidence="2">
    <location>
        <begin position="260"/>
        <end position="284"/>
    </location>
</feature>
<feature type="transmembrane region" description="Helical" evidence="2">
    <location>
        <begin position="126"/>
        <end position="147"/>
    </location>
</feature>
<keyword evidence="2" id="KW-0472">Membrane</keyword>
<dbReference type="OrthoDB" id="43785at2157"/>
<accession>F4FZK6</accession>
<evidence type="ECO:0000313" key="3">
    <source>
        <dbReference type="EMBL" id="AEB95696.1"/>
    </source>
</evidence>
<sequence>MSSLRDDVTKLTLVFLSLASIFQFILQFVSSISYLPIDIPFQNVLTKVGEIGLYLGYLAIVLFSILSWTKIRALLPIGILLLVSPLFTLIANYYLSPLWIAYEVIISIVGILGIIESFLRASALSLLNLPTAFMVVFLLIEGLLVDISHVEIITNYLLIFEISLLGFLAYTVIWSSRSLSLRRATISYLVAVPSLFSFLPIYFLVNDNRFMEIIMNMVMPSVFGIVLTNPYSLPIFVLSLAFSIYLSTVIALSGNPYAGLGYFMVVTTAFLGVNGYHLLLYMIYPMVGTILMNVKGGERSLSYRIRQIIRLINF</sequence>
<feature type="transmembrane region" description="Helical" evidence="2">
    <location>
        <begin position="73"/>
        <end position="94"/>
    </location>
</feature>
<feature type="transmembrane region" description="Helical" evidence="2">
    <location>
        <begin position="186"/>
        <end position="204"/>
    </location>
</feature>
<dbReference type="STRING" id="1006006.Mcup_1593"/>
<keyword evidence="2" id="KW-1133">Transmembrane helix</keyword>
<dbReference type="Proteomes" id="UP000007812">
    <property type="component" value="Chromosome"/>
</dbReference>
<dbReference type="eggNOG" id="arCOG06016">
    <property type="taxonomic scope" value="Archaea"/>
</dbReference>
<dbReference type="RefSeq" id="WP_013738194.1">
    <property type="nucleotide sequence ID" value="NC_015435.1"/>
</dbReference>
<feature type="transmembrane region" description="Helical" evidence="2">
    <location>
        <begin position="100"/>
        <end position="119"/>
    </location>
</feature>
<dbReference type="KEGG" id="mcn:Mcup_1593"/>
<dbReference type="EMBL" id="CP002656">
    <property type="protein sequence ID" value="AEB95696.1"/>
    <property type="molecule type" value="Genomic_DNA"/>
</dbReference>
<feature type="transmembrane region" description="Helical" evidence="2">
    <location>
        <begin position="48"/>
        <end position="66"/>
    </location>
</feature>
<name>F4FZK6_METCR</name>
<keyword evidence="4" id="KW-1185">Reference proteome</keyword>
<feature type="transmembrane region" description="Helical" evidence="2">
    <location>
        <begin position="12"/>
        <end position="36"/>
    </location>
</feature>
<evidence type="ECO:0000256" key="1">
    <source>
        <dbReference type="NCBIfam" id="TIGR03155"/>
    </source>
</evidence>
<dbReference type="InterPro" id="IPR017573">
    <property type="entry name" value="Cyt_b558/566_suB"/>
</dbReference>
<dbReference type="PATRIC" id="fig|1006006.8.peg.1590"/>
<feature type="transmembrane region" description="Helical" evidence="2">
    <location>
        <begin position="153"/>
        <end position="174"/>
    </location>
</feature>
<evidence type="ECO:0000256" key="2">
    <source>
        <dbReference type="SAM" id="Phobius"/>
    </source>
</evidence>
<evidence type="ECO:0000313" key="4">
    <source>
        <dbReference type="Proteomes" id="UP000007812"/>
    </source>
</evidence>
<dbReference type="GeneID" id="10493782"/>
<dbReference type="HOGENOM" id="CLU_884600_0_0_2"/>
<keyword evidence="2" id="KW-0812">Transmembrane</keyword>
<dbReference type="AlphaFoldDB" id="F4FZK6"/>
<gene>
    <name evidence="3" type="ordered locus">Mcup_1593</name>
</gene>